<evidence type="ECO:0000256" key="1">
    <source>
        <dbReference type="SAM" id="Phobius"/>
    </source>
</evidence>
<keyword evidence="1" id="KW-0812">Transmembrane</keyword>
<feature type="transmembrane region" description="Helical" evidence="1">
    <location>
        <begin position="41"/>
        <end position="60"/>
    </location>
</feature>
<reference evidence="2 3" key="1">
    <citation type="submission" date="2019-05" db="EMBL/GenBank/DDBJ databases">
        <title>Complete genome sequence of Pseudoalteromonas sp. 16-SW-7(T) isolated from the Okhotsk Sea, Russia.</title>
        <authorList>
            <person name="Nguyen T.H."/>
            <person name="Nedashkovskaya O.I."/>
            <person name="Kim S.-G."/>
        </authorList>
    </citation>
    <scope>NUCLEOTIDE SEQUENCE [LARGE SCALE GENOMIC DNA]</scope>
    <source>
        <strain evidence="2 3">16-SW-7</strain>
    </source>
</reference>
<evidence type="ECO:0000313" key="2">
    <source>
        <dbReference type="EMBL" id="QCU73422.1"/>
    </source>
</evidence>
<keyword evidence="1" id="KW-1133">Transmembrane helix</keyword>
<dbReference type="KEGG" id="pdv:FFU37_02600"/>
<name>A0A4P9IY64_9GAMM</name>
<sequence length="177" mass="20865">MFLTEFFGFFSLSAFTMWGFLMAFFFNVFIYSIGLKRETTLLLSSFIMMVSYTVSDYFFNWLSLKSTVYLDWALYDYATVTALFLAYKLLKKTSPSMMYITSGLIINSIFSLLMYGDIFINETNEPWFFWDVYTFTVNIVDFIMIVALIVDRDFLGLHKLKNKTLSYFKSNDTHKVI</sequence>
<evidence type="ECO:0008006" key="4">
    <source>
        <dbReference type="Google" id="ProtNLM"/>
    </source>
</evidence>
<keyword evidence="1" id="KW-0472">Membrane</keyword>
<feature type="transmembrane region" description="Helical" evidence="1">
    <location>
        <begin position="6"/>
        <end position="29"/>
    </location>
</feature>
<dbReference type="Proteomes" id="UP000310065">
    <property type="component" value="Chromosome L1"/>
</dbReference>
<organism evidence="2 3">
    <name type="scientific">Pseudoalteromonas distincta</name>
    <dbReference type="NCBI Taxonomy" id="77608"/>
    <lineage>
        <taxon>Bacteria</taxon>
        <taxon>Pseudomonadati</taxon>
        <taxon>Pseudomonadota</taxon>
        <taxon>Gammaproteobacteria</taxon>
        <taxon>Alteromonadales</taxon>
        <taxon>Pseudoalteromonadaceae</taxon>
        <taxon>Pseudoalteromonas</taxon>
    </lineage>
</organism>
<feature type="transmembrane region" description="Helical" evidence="1">
    <location>
        <begin position="127"/>
        <end position="150"/>
    </location>
</feature>
<dbReference type="EMBL" id="CP040558">
    <property type="protein sequence ID" value="QCU73422.1"/>
    <property type="molecule type" value="Genomic_DNA"/>
</dbReference>
<feature type="transmembrane region" description="Helical" evidence="1">
    <location>
        <begin position="97"/>
        <end position="115"/>
    </location>
</feature>
<protein>
    <recommendedName>
        <fullName evidence="4">Membrane protein triplicated sequence</fullName>
    </recommendedName>
</protein>
<dbReference type="GeneID" id="88774524"/>
<proteinExistence type="predicted"/>
<dbReference type="RefSeq" id="WP_138488648.1">
    <property type="nucleotide sequence ID" value="NZ_CP040558.1"/>
</dbReference>
<accession>A0A4P9IY64</accession>
<evidence type="ECO:0000313" key="3">
    <source>
        <dbReference type="Proteomes" id="UP000310065"/>
    </source>
</evidence>
<feature type="transmembrane region" description="Helical" evidence="1">
    <location>
        <begin position="72"/>
        <end position="90"/>
    </location>
</feature>
<gene>
    <name evidence="2" type="ORF">FFU37_02600</name>
</gene>
<dbReference type="AlphaFoldDB" id="A0A4P9IY64"/>